<dbReference type="Proteomes" id="UP001050691">
    <property type="component" value="Unassembled WGS sequence"/>
</dbReference>
<feature type="transmembrane region" description="Helical" evidence="1">
    <location>
        <begin position="55"/>
        <end position="75"/>
    </location>
</feature>
<reference evidence="2" key="1">
    <citation type="submission" date="2021-10" db="EMBL/GenBank/DDBJ databases">
        <title>De novo Genome Assembly of Clathrus columnatus (Basidiomycota, Fungi) Using Illumina and Nanopore Sequence Data.</title>
        <authorList>
            <person name="Ogiso-Tanaka E."/>
            <person name="Itagaki H."/>
            <person name="Hosoya T."/>
            <person name="Hosaka K."/>
        </authorList>
    </citation>
    <scope>NUCLEOTIDE SEQUENCE</scope>
    <source>
        <strain evidence="2">MO-923</strain>
    </source>
</reference>
<evidence type="ECO:0000256" key="1">
    <source>
        <dbReference type="SAM" id="Phobius"/>
    </source>
</evidence>
<feature type="transmembrane region" description="Helical" evidence="1">
    <location>
        <begin position="81"/>
        <end position="101"/>
    </location>
</feature>
<keyword evidence="3" id="KW-1185">Reference proteome</keyword>
<dbReference type="AlphaFoldDB" id="A0AAV5AM59"/>
<proteinExistence type="predicted"/>
<evidence type="ECO:0000313" key="3">
    <source>
        <dbReference type="Proteomes" id="UP001050691"/>
    </source>
</evidence>
<name>A0AAV5AM59_9AGAM</name>
<keyword evidence="1" id="KW-0472">Membrane</keyword>
<sequence length="182" mass="20147">MGMFDASKSAVKINLVHIPIANMLSRPGGPVTHILRPFLDAFTLNDYQRVVVITLFYYFMTYTGSVALSITGSVIGNPDGYQNEAFAICVAITLALPLYIADSTEPMNRCINFLLLAAFCKTVLYVPAYVLGYPTFRTFTHLMNNGALLGLIISVIKAAHVKQDPDPLFDITLDESFSSYYR</sequence>
<dbReference type="EMBL" id="BPWL01000011">
    <property type="protein sequence ID" value="GJJ15721.1"/>
    <property type="molecule type" value="Genomic_DNA"/>
</dbReference>
<protein>
    <submittedName>
        <fullName evidence="2">Uncharacterized protein</fullName>
    </submittedName>
</protein>
<organism evidence="2 3">
    <name type="scientific">Clathrus columnatus</name>
    <dbReference type="NCBI Taxonomy" id="1419009"/>
    <lineage>
        <taxon>Eukaryota</taxon>
        <taxon>Fungi</taxon>
        <taxon>Dikarya</taxon>
        <taxon>Basidiomycota</taxon>
        <taxon>Agaricomycotina</taxon>
        <taxon>Agaricomycetes</taxon>
        <taxon>Phallomycetidae</taxon>
        <taxon>Phallales</taxon>
        <taxon>Clathraceae</taxon>
        <taxon>Clathrus</taxon>
    </lineage>
</organism>
<accession>A0AAV5AM59</accession>
<evidence type="ECO:0000313" key="2">
    <source>
        <dbReference type="EMBL" id="GJJ15721.1"/>
    </source>
</evidence>
<feature type="transmembrane region" description="Helical" evidence="1">
    <location>
        <begin position="113"/>
        <end position="132"/>
    </location>
</feature>
<keyword evidence="1" id="KW-1133">Transmembrane helix</keyword>
<gene>
    <name evidence="2" type="ORF">Clacol_009999</name>
</gene>
<comment type="caution">
    <text evidence="2">The sequence shown here is derived from an EMBL/GenBank/DDBJ whole genome shotgun (WGS) entry which is preliminary data.</text>
</comment>
<keyword evidence="1" id="KW-0812">Transmembrane</keyword>